<dbReference type="STRING" id="83767.SAMN05660652_03067"/>
<evidence type="ECO:0000313" key="7">
    <source>
        <dbReference type="Proteomes" id="UP000198607"/>
    </source>
</evidence>
<dbReference type="FunFam" id="3.40.50.1970:FF:000003">
    <property type="entry name" value="Alcohol dehydrogenase, iron-containing"/>
    <property type="match status" value="1"/>
</dbReference>
<evidence type="ECO:0000313" key="6">
    <source>
        <dbReference type="EMBL" id="SDI23161.1"/>
    </source>
</evidence>
<evidence type="ECO:0000256" key="3">
    <source>
        <dbReference type="ARBA" id="ARBA00023002"/>
    </source>
</evidence>
<dbReference type="PANTHER" id="PTHR11496:SF104">
    <property type="entry name" value="3-DEOXY-ALPHA-D-MANNO-OCTULOSONATE 8-OXIDASE"/>
    <property type="match status" value="1"/>
</dbReference>
<dbReference type="Pfam" id="PF25137">
    <property type="entry name" value="ADH_Fe_C"/>
    <property type="match status" value="1"/>
</dbReference>
<evidence type="ECO:0000259" key="4">
    <source>
        <dbReference type="Pfam" id="PF00465"/>
    </source>
</evidence>
<dbReference type="Gene3D" id="3.40.50.1970">
    <property type="match status" value="1"/>
</dbReference>
<dbReference type="Proteomes" id="UP000198607">
    <property type="component" value="Unassembled WGS sequence"/>
</dbReference>
<comment type="cofactor">
    <cofactor evidence="1">
        <name>Fe cation</name>
        <dbReference type="ChEBI" id="CHEBI:24875"/>
    </cofactor>
</comment>
<name>A0A1G8IW59_9RHOO</name>
<dbReference type="RefSeq" id="WP_091938799.1">
    <property type="nucleotide sequence ID" value="NZ_FNCY01000015.1"/>
</dbReference>
<feature type="domain" description="Alcohol dehydrogenase iron-type/glycerol dehydrogenase GldA" evidence="4">
    <location>
        <begin position="8"/>
        <end position="181"/>
    </location>
</feature>
<keyword evidence="7" id="KW-1185">Reference proteome</keyword>
<dbReference type="AlphaFoldDB" id="A0A1G8IW59"/>
<dbReference type="GO" id="GO:0004022">
    <property type="term" value="F:alcohol dehydrogenase (NAD+) activity"/>
    <property type="evidence" value="ECO:0007669"/>
    <property type="project" value="TreeGrafter"/>
</dbReference>
<comment type="similarity">
    <text evidence="2">Belongs to the iron-containing alcohol dehydrogenase family.</text>
</comment>
<dbReference type="OrthoDB" id="9815791at2"/>
<dbReference type="SUPFAM" id="SSF56796">
    <property type="entry name" value="Dehydroquinate synthase-like"/>
    <property type="match status" value="1"/>
</dbReference>
<dbReference type="InterPro" id="IPR039697">
    <property type="entry name" value="Alcohol_dehydrogenase_Fe"/>
</dbReference>
<protein>
    <submittedName>
        <fullName evidence="6">Alcohol dehydrogenase</fullName>
    </submittedName>
</protein>
<accession>A0A1G8IW59</accession>
<dbReference type="InterPro" id="IPR001670">
    <property type="entry name" value="ADH_Fe/GldA"/>
</dbReference>
<organism evidence="6 7">
    <name type="scientific">Propionivibrio dicarboxylicus</name>
    <dbReference type="NCBI Taxonomy" id="83767"/>
    <lineage>
        <taxon>Bacteria</taxon>
        <taxon>Pseudomonadati</taxon>
        <taxon>Pseudomonadota</taxon>
        <taxon>Betaproteobacteria</taxon>
        <taxon>Rhodocyclales</taxon>
        <taxon>Rhodocyclaceae</taxon>
        <taxon>Propionivibrio</taxon>
    </lineage>
</organism>
<sequence length="393" mass="41821">MQFSYYMPTRVFFGAGSLKKLGEVKLPGCKALIVISAGPSMRKQGYLGQVTDLLGQQGVKSVVFDKVQPNPIKSHVMEAAAIARAEGCDFVIGLGGGSSLDSAKAIAVMAANPGDLWDYIGGGSGKAQPIPNRALPIVAITTTAGTGTEADPWSVITKEESNEKIGFGFDDTFPTLSIVDPELMLSVPPKLTAYQGMDAFFHAAEGYIAACASPISDLYALKSIELLAKWLPLAVNDGSNVAARAQVAFANTLSGLVETTSCCTSEHSIEHAMSAYHPELPHGAGLTMLSKAYFGFFLGKIPGALYENMARAMGQDVDALPESERPQAFLVALGKLIAECGLANLKMSEFGIRREELPTLARNARETMGGLFDLDRYRLSFDETVDILSAAYS</sequence>
<evidence type="ECO:0000256" key="1">
    <source>
        <dbReference type="ARBA" id="ARBA00001962"/>
    </source>
</evidence>
<dbReference type="Gene3D" id="1.20.1090.10">
    <property type="entry name" value="Dehydroquinate synthase-like - alpha domain"/>
    <property type="match status" value="1"/>
</dbReference>
<evidence type="ECO:0000259" key="5">
    <source>
        <dbReference type="Pfam" id="PF25137"/>
    </source>
</evidence>
<feature type="domain" description="Fe-containing alcohol dehydrogenase-like C-terminal" evidence="5">
    <location>
        <begin position="192"/>
        <end position="369"/>
    </location>
</feature>
<proteinExistence type="inferred from homology"/>
<reference evidence="6 7" key="1">
    <citation type="submission" date="2016-10" db="EMBL/GenBank/DDBJ databases">
        <authorList>
            <person name="de Groot N.N."/>
        </authorList>
    </citation>
    <scope>NUCLEOTIDE SEQUENCE [LARGE SCALE GENOMIC DNA]</scope>
    <source>
        <strain evidence="6 7">DSM 5885</strain>
    </source>
</reference>
<gene>
    <name evidence="6" type="ORF">SAMN05660652_03067</name>
</gene>
<dbReference type="EMBL" id="FNCY01000015">
    <property type="protein sequence ID" value="SDI23161.1"/>
    <property type="molecule type" value="Genomic_DNA"/>
</dbReference>
<dbReference type="InterPro" id="IPR056798">
    <property type="entry name" value="ADH_Fe_C"/>
</dbReference>
<dbReference type="CDD" id="cd08185">
    <property type="entry name" value="Fe-ADH-like"/>
    <property type="match status" value="1"/>
</dbReference>
<dbReference type="Pfam" id="PF00465">
    <property type="entry name" value="Fe-ADH"/>
    <property type="match status" value="1"/>
</dbReference>
<dbReference type="PANTHER" id="PTHR11496">
    <property type="entry name" value="ALCOHOL DEHYDROGENASE"/>
    <property type="match status" value="1"/>
</dbReference>
<dbReference type="GO" id="GO:0046872">
    <property type="term" value="F:metal ion binding"/>
    <property type="evidence" value="ECO:0007669"/>
    <property type="project" value="InterPro"/>
</dbReference>
<keyword evidence="3" id="KW-0560">Oxidoreductase</keyword>
<evidence type="ECO:0000256" key="2">
    <source>
        <dbReference type="ARBA" id="ARBA00007358"/>
    </source>
</evidence>